<keyword evidence="5" id="KW-1185">Reference proteome</keyword>
<feature type="compositionally biased region" description="Polar residues" evidence="3">
    <location>
        <begin position="20"/>
        <end position="32"/>
    </location>
</feature>
<dbReference type="InterPro" id="IPR006652">
    <property type="entry name" value="Kelch_1"/>
</dbReference>
<gene>
    <name evidence="4" type="ORF">COLO4_17456</name>
</gene>
<evidence type="ECO:0000256" key="1">
    <source>
        <dbReference type="ARBA" id="ARBA00022441"/>
    </source>
</evidence>
<dbReference type="Gene3D" id="2.130.10.80">
    <property type="entry name" value="Galactose oxidase/kelch, beta-propeller"/>
    <property type="match status" value="1"/>
</dbReference>
<dbReference type="EMBL" id="AWUE01016343">
    <property type="protein sequence ID" value="OMO92618.1"/>
    <property type="molecule type" value="Genomic_DNA"/>
</dbReference>
<accession>A0A1R3JCQ0</accession>
<organism evidence="4 5">
    <name type="scientific">Corchorus olitorius</name>
    <dbReference type="NCBI Taxonomy" id="93759"/>
    <lineage>
        <taxon>Eukaryota</taxon>
        <taxon>Viridiplantae</taxon>
        <taxon>Streptophyta</taxon>
        <taxon>Embryophyta</taxon>
        <taxon>Tracheophyta</taxon>
        <taxon>Spermatophyta</taxon>
        <taxon>Magnoliopsida</taxon>
        <taxon>eudicotyledons</taxon>
        <taxon>Gunneridae</taxon>
        <taxon>Pentapetalae</taxon>
        <taxon>rosids</taxon>
        <taxon>malvids</taxon>
        <taxon>Malvales</taxon>
        <taxon>Malvaceae</taxon>
        <taxon>Grewioideae</taxon>
        <taxon>Apeibeae</taxon>
        <taxon>Corchorus</taxon>
    </lineage>
</organism>
<dbReference type="OrthoDB" id="1480588at2759"/>
<proteinExistence type="predicted"/>
<dbReference type="InterPro" id="IPR015915">
    <property type="entry name" value="Kelch-typ_b-propeller"/>
</dbReference>
<evidence type="ECO:0000313" key="4">
    <source>
        <dbReference type="EMBL" id="OMO92618.1"/>
    </source>
</evidence>
<evidence type="ECO:0000256" key="2">
    <source>
        <dbReference type="ARBA" id="ARBA00022737"/>
    </source>
</evidence>
<dbReference type="AlphaFoldDB" id="A0A1R3JCQ0"/>
<dbReference type="PANTHER" id="PTHR46344:SF27">
    <property type="entry name" value="KELCH REPEAT SUPERFAMILY PROTEIN"/>
    <property type="match status" value="1"/>
</dbReference>
<dbReference type="Proteomes" id="UP000187203">
    <property type="component" value="Unassembled WGS sequence"/>
</dbReference>
<comment type="caution">
    <text evidence="4">The sequence shown here is derived from an EMBL/GenBank/DDBJ whole genome shotgun (WGS) entry which is preliminary data.</text>
</comment>
<evidence type="ECO:0000313" key="5">
    <source>
        <dbReference type="Proteomes" id="UP000187203"/>
    </source>
</evidence>
<feature type="region of interest" description="Disordered" evidence="3">
    <location>
        <begin position="1"/>
        <end position="32"/>
    </location>
</feature>
<keyword evidence="1" id="KW-0880">Kelch repeat</keyword>
<dbReference type="Pfam" id="PF01344">
    <property type="entry name" value="Kelch_1"/>
    <property type="match status" value="1"/>
</dbReference>
<protein>
    <submittedName>
        <fullName evidence="4">Kelch repeat type 1</fullName>
    </submittedName>
</protein>
<reference evidence="5" key="1">
    <citation type="submission" date="2013-09" db="EMBL/GenBank/DDBJ databases">
        <title>Corchorus olitorius genome sequencing.</title>
        <authorList>
            <person name="Alam M."/>
            <person name="Haque M.S."/>
            <person name="Islam M.S."/>
            <person name="Emdad E.M."/>
            <person name="Islam M.M."/>
            <person name="Ahmed B."/>
            <person name="Halim A."/>
            <person name="Hossen Q.M.M."/>
            <person name="Hossain M.Z."/>
            <person name="Ahmed R."/>
            <person name="Khan M.M."/>
            <person name="Islam R."/>
            <person name="Rashid M.M."/>
            <person name="Khan S.A."/>
            <person name="Rahman M.S."/>
            <person name="Alam M."/>
            <person name="Yahiya A.S."/>
            <person name="Khan M.S."/>
            <person name="Azam M.S."/>
            <person name="Haque T."/>
            <person name="Lashkar M.Z.H."/>
            <person name="Akhand A.I."/>
            <person name="Morshed G."/>
            <person name="Roy S."/>
            <person name="Uddin K.S."/>
            <person name="Rabeya T."/>
            <person name="Hossain A.S."/>
            <person name="Chowdhury A."/>
            <person name="Snigdha A.R."/>
            <person name="Mortoza M.S."/>
            <person name="Matin S.A."/>
            <person name="Hoque S.M.E."/>
            <person name="Islam M.K."/>
            <person name="Roy D.K."/>
            <person name="Haider R."/>
            <person name="Moosa M.M."/>
            <person name="Elias S.M."/>
            <person name="Hasan A.M."/>
            <person name="Jahan S."/>
            <person name="Shafiuddin M."/>
            <person name="Mahmood N."/>
            <person name="Shommy N.S."/>
        </authorList>
    </citation>
    <scope>NUCLEOTIDE SEQUENCE [LARGE SCALE GENOMIC DNA]</scope>
    <source>
        <strain evidence="5">cv. O-4</strain>
    </source>
</reference>
<evidence type="ECO:0000256" key="3">
    <source>
        <dbReference type="SAM" id="MobiDB-lite"/>
    </source>
</evidence>
<dbReference type="SUPFAM" id="SSF117281">
    <property type="entry name" value="Kelch motif"/>
    <property type="match status" value="1"/>
</dbReference>
<name>A0A1R3JCQ0_9ROSI</name>
<keyword evidence="2" id="KW-0677">Repeat</keyword>
<dbReference type="PANTHER" id="PTHR46344">
    <property type="entry name" value="OS02G0202900 PROTEIN"/>
    <property type="match status" value="1"/>
</dbReference>
<dbReference type="STRING" id="93759.A0A1R3JCQ0"/>
<dbReference type="InterPro" id="IPR037293">
    <property type="entry name" value="Gal_Oxidase_central_sf"/>
</dbReference>
<sequence length="196" mass="21747">MVRKVRSEKSTPPTADGKNLTPSTANGKVSGYSSTTMASDLKTYGTSSMAFDQKEKRCHAAVFCVEVYESNNEWKQCRPMNIGRRSPLACAVDGKIFVFGGSWLDKFIGEVYDPENDKWEYLPPLENFGGNSRIAPMNVVLDDPKDVTNKLILVNIWATKPLYAYSVRKNSWECFDEEFGADGQLALLMANSCCGG</sequence>